<evidence type="ECO:0000259" key="7">
    <source>
        <dbReference type="Pfam" id="PF00933"/>
    </source>
</evidence>
<dbReference type="EC" id="3.2.1.52" evidence="3"/>
<evidence type="ECO:0000313" key="9">
    <source>
        <dbReference type="Proteomes" id="UP001400965"/>
    </source>
</evidence>
<evidence type="ECO:0000256" key="2">
    <source>
        <dbReference type="ARBA" id="ARBA00005336"/>
    </source>
</evidence>
<dbReference type="InterPro" id="IPR036962">
    <property type="entry name" value="Glyco_hydro_3_N_sf"/>
</dbReference>
<dbReference type="SUPFAM" id="SSF51445">
    <property type="entry name" value="(Trans)glycosidases"/>
    <property type="match status" value="1"/>
</dbReference>
<comment type="caution">
    <text evidence="8">The sequence shown here is derived from an EMBL/GenBank/DDBJ whole genome shotgun (WGS) entry which is preliminary data.</text>
</comment>
<keyword evidence="6" id="KW-0472">Membrane</keyword>
<evidence type="ECO:0000256" key="3">
    <source>
        <dbReference type="ARBA" id="ARBA00012663"/>
    </source>
</evidence>
<dbReference type="InterPro" id="IPR050226">
    <property type="entry name" value="NagZ_Beta-hexosaminidase"/>
</dbReference>
<dbReference type="Pfam" id="PF00933">
    <property type="entry name" value="Glyco_hydro_3"/>
    <property type="match status" value="1"/>
</dbReference>
<feature type="transmembrane region" description="Helical" evidence="6">
    <location>
        <begin position="120"/>
        <end position="142"/>
    </location>
</feature>
<feature type="transmembrane region" description="Helical" evidence="6">
    <location>
        <begin position="39"/>
        <end position="56"/>
    </location>
</feature>
<evidence type="ECO:0000256" key="4">
    <source>
        <dbReference type="ARBA" id="ARBA00022801"/>
    </source>
</evidence>
<dbReference type="Gene3D" id="3.20.20.300">
    <property type="entry name" value="Glycoside hydrolase, family 3, N-terminal domain"/>
    <property type="match status" value="1"/>
</dbReference>
<evidence type="ECO:0000313" key="8">
    <source>
        <dbReference type="EMBL" id="GAA0865568.1"/>
    </source>
</evidence>
<dbReference type="RefSeq" id="WP_346046243.1">
    <property type="nucleotide sequence ID" value="NZ_BAAACP010000016.1"/>
</dbReference>
<dbReference type="InterPro" id="IPR017853">
    <property type="entry name" value="GH"/>
</dbReference>
<evidence type="ECO:0000256" key="5">
    <source>
        <dbReference type="ARBA" id="ARBA00023295"/>
    </source>
</evidence>
<reference evidence="8 9" key="1">
    <citation type="journal article" date="2019" name="Int. J. Syst. Evol. Microbiol.">
        <title>The Global Catalogue of Microorganisms (GCM) 10K type strain sequencing project: providing services to taxonomists for standard genome sequencing and annotation.</title>
        <authorList>
            <consortium name="The Broad Institute Genomics Platform"/>
            <consortium name="The Broad Institute Genome Sequencing Center for Infectious Disease"/>
            <person name="Wu L."/>
            <person name="Ma J."/>
        </authorList>
    </citation>
    <scope>NUCLEOTIDE SEQUENCE [LARGE SCALE GENOMIC DNA]</scope>
    <source>
        <strain evidence="8 9">JCM 6486</strain>
    </source>
</reference>
<organism evidence="8 9">
    <name type="scientific">Paraclostridium tenue</name>
    <dbReference type="NCBI Taxonomy" id="1737"/>
    <lineage>
        <taxon>Bacteria</taxon>
        <taxon>Bacillati</taxon>
        <taxon>Bacillota</taxon>
        <taxon>Clostridia</taxon>
        <taxon>Peptostreptococcales</taxon>
        <taxon>Peptostreptococcaceae</taxon>
        <taxon>Paraclostridium</taxon>
    </lineage>
</organism>
<dbReference type="PANTHER" id="PTHR30480:SF13">
    <property type="entry name" value="BETA-HEXOSAMINIDASE"/>
    <property type="match status" value="1"/>
</dbReference>
<gene>
    <name evidence="8" type="ORF">GCM10008917_23530</name>
</gene>
<evidence type="ECO:0000256" key="6">
    <source>
        <dbReference type="SAM" id="Phobius"/>
    </source>
</evidence>
<feature type="domain" description="Glycoside hydrolase family 3 N-terminal" evidence="7">
    <location>
        <begin position="260"/>
        <end position="579"/>
    </location>
</feature>
<proteinExistence type="inferred from homology"/>
<feature type="transmembrane region" description="Helical" evidence="6">
    <location>
        <begin position="12"/>
        <end position="33"/>
    </location>
</feature>
<sequence length="589" mass="66946">MNYIKGKKSYTINTIFGICMFLLIGIIRPALVYFLNIDIINLLMVIMSIIAVLIILTTKENKKKNINLFDRSVNMFILGSVFFIIKNESNIFTPILTMISCILIFILYKKKLSTKYIKNYISYFIIIFSIIIIFITIIQDYLGFSNLYKLDKGYKSCSIIKELQVPINAEKRNYKLNNDNIKASIGYRIKNINKSYKKTILYIEKLESDGWKVIDTKHFFNKDLYTLIKDEKRVIIEMKENSLVIGVVSNIKDKISKMSLEEKIGQMIIAGFNGKFLNEEINILVNDLNIGGIILFSRNIENSNQLKKLTKDINNIDKKIPLFISIDEEGGRVSRLPNDTTKFESAKDIGDKGDTNYAYKNGMNLGKTLKEHNINMDFAPVIDIYSNPKNTVIGDRAFGTNEKIVSAMGIATMNGLKKEGVIPVVKHFPGHGDTDIDSHYDLPIVGKSLKELENLELIPFKKAISKGCDVIMVSHILVEKIDSKNPATLSKNIINKLLREKMNFKGVVITDDMHMKAISNNLSIEEASVKSINAGSDIILIGSDITTTKSVIEEIKLAVKNNKITEDRIDESVYRILTLKEKYFNKKDK</sequence>
<protein>
    <recommendedName>
        <fullName evidence="3">beta-N-acetylhexosaminidase</fullName>
        <ecNumber evidence="3">3.2.1.52</ecNumber>
    </recommendedName>
</protein>
<feature type="transmembrane region" description="Helical" evidence="6">
    <location>
        <begin position="68"/>
        <end position="85"/>
    </location>
</feature>
<keyword evidence="6" id="KW-0812">Transmembrane</keyword>
<comment type="catalytic activity">
    <reaction evidence="1">
        <text>Hydrolysis of terminal non-reducing N-acetyl-D-hexosamine residues in N-acetyl-beta-D-hexosaminides.</text>
        <dbReference type="EC" id="3.2.1.52"/>
    </reaction>
</comment>
<comment type="similarity">
    <text evidence="2">Belongs to the glycosyl hydrolase 3 family.</text>
</comment>
<keyword evidence="4" id="KW-0378">Hydrolase</keyword>
<dbReference type="NCBIfam" id="NF003740">
    <property type="entry name" value="PRK05337.1"/>
    <property type="match status" value="1"/>
</dbReference>
<keyword evidence="9" id="KW-1185">Reference proteome</keyword>
<evidence type="ECO:0000256" key="1">
    <source>
        <dbReference type="ARBA" id="ARBA00001231"/>
    </source>
</evidence>
<dbReference type="InterPro" id="IPR001764">
    <property type="entry name" value="Glyco_hydro_3_N"/>
</dbReference>
<dbReference type="Proteomes" id="UP001400965">
    <property type="component" value="Unassembled WGS sequence"/>
</dbReference>
<dbReference type="PANTHER" id="PTHR30480">
    <property type="entry name" value="BETA-HEXOSAMINIDASE-RELATED"/>
    <property type="match status" value="1"/>
</dbReference>
<accession>A0ABN1M8B6</accession>
<feature type="transmembrane region" description="Helical" evidence="6">
    <location>
        <begin position="91"/>
        <end position="108"/>
    </location>
</feature>
<name>A0ABN1M8B6_9FIRM</name>
<dbReference type="EMBL" id="BAAACP010000016">
    <property type="protein sequence ID" value="GAA0865568.1"/>
    <property type="molecule type" value="Genomic_DNA"/>
</dbReference>
<keyword evidence="5" id="KW-0326">Glycosidase</keyword>
<keyword evidence="6" id="KW-1133">Transmembrane helix</keyword>